<evidence type="ECO:0000256" key="6">
    <source>
        <dbReference type="ARBA" id="ARBA00022826"/>
    </source>
</evidence>
<feature type="transmembrane region" description="Helical" evidence="13">
    <location>
        <begin position="155"/>
        <end position="176"/>
    </location>
</feature>
<accession>D0BLQ0</accession>
<evidence type="ECO:0000256" key="13">
    <source>
        <dbReference type="SAM" id="Phobius"/>
    </source>
</evidence>
<evidence type="ECO:0000256" key="5">
    <source>
        <dbReference type="ARBA" id="ARBA00022692"/>
    </source>
</evidence>
<proteinExistence type="inferred from homology"/>
<evidence type="ECO:0000256" key="9">
    <source>
        <dbReference type="ARBA" id="ARBA00023065"/>
    </source>
</evidence>
<keyword evidence="7" id="KW-0630">Potassium</keyword>
<keyword evidence="3" id="KW-0813">Transport</keyword>
<dbReference type="RefSeq" id="WP_006703176.1">
    <property type="nucleotide sequence ID" value="NZ_KI391971.1"/>
</dbReference>
<keyword evidence="11" id="KW-0407">Ion channel</keyword>
<keyword evidence="10 13" id="KW-0472">Membrane</keyword>
<evidence type="ECO:0000256" key="3">
    <source>
        <dbReference type="ARBA" id="ARBA00022448"/>
    </source>
</evidence>
<comment type="caution">
    <text evidence="14">The sequence shown here is derived from an EMBL/GenBank/DDBJ whole genome shotgun (WGS) entry which is preliminary data.</text>
</comment>
<dbReference type="GO" id="GO:0005267">
    <property type="term" value="F:potassium channel activity"/>
    <property type="evidence" value="ECO:0007669"/>
    <property type="project" value="UniProtKB-KW"/>
</dbReference>
<evidence type="ECO:0000313" key="14">
    <source>
        <dbReference type="EMBL" id="EEW92915.1"/>
    </source>
</evidence>
<reference evidence="14" key="2">
    <citation type="submission" date="2011-10" db="EMBL/GenBank/DDBJ databases">
        <title>The Genome Sequence of Granulicatella elegans ATCC 700633.</title>
        <authorList>
            <consortium name="The Broad Institute Genome Sequencing Platform"/>
            <consortium name="The Broad Institute Genome Sequencing Center for Infectious Disease"/>
            <person name="Earl A."/>
            <person name="Ward D."/>
            <person name="Feldgarden M."/>
            <person name="Gevers D."/>
            <person name="Sibley C.D."/>
            <person name="Field T.R."/>
            <person name="Grinwis M."/>
            <person name="Eshaghurshan C.S."/>
            <person name="Surette M.G."/>
            <person name="Young S.K."/>
            <person name="Zeng Q."/>
            <person name="Gargeya S."/>
            <person name="Fitzgerald M."/>
            <person name="Haas B."/>
            <person name="Abouelleil A."/>
            <person name="Alvarado L."/>
            <person name="Arachchi H.M."/>
            <person name="Berlin A."/>
            <person name="Brown A."/>
            <person name="Chapman S.B."/>
            <person name="Chen Z."/>
            <person name="Dunbar C."/>
            <person name="Freedman E."/>
            <person name="Gearin G."/>
            <person name="Goldberg J."/>
            <person name="Griggs A."/>
            <person name="Gujja S."/>
            <person name="Heiman D."/>
            <person name="Howarth C."/>
            <person name="Larson L."/>
            <person name="Lui A."/>
            <person name="MacDonald P.J.P."/>
            <person name="Montmayeur A."/>
            <person name="Murphy C."/>
            <person name="Neiman D."/>
            <person name="Pearson M."/>
            <person name="Priest M."/>
            <person name="Roberts A."/>
            <person name="Saif S."/>
            <person name="Shea T."/>
            <person name="Shenoy N."/>
            <person name="Sisk P."/>
            <person name="Stolte C."/>
            <person name="Sykes S."/>
            <person name="Wortman J."/>
            <person name="Nusbaum C."/>
            <person name="Birren B."/>
        </authorList>
    </citation>
    <scope>NUCLEOTIDE SEQUENCE [LARGE SCALE GENOMIC DNA]</scope>
    <source>
        <strain evidence="14">ATCC 700633</strain>
    </source>
</reference>
<evidence type="ECO:0000313" key="15">
    <source>
        <dbReference type="Proteomes" id="UP000002939"/>
    </source>
</evidence>
<keyword evidence="15" id="KW-1185">Reference proteome</keyword>
<sequence length="216" mass="25182">MKVLKERFDTLSDAIIAIIMIVLVLEIHIPETVNQLPQLAEAVGLFLVSFVILMNFWFHRLEISYLSDSGNLTCFILDVACHAFLSLYPLAVKMLIIFEVKWISILLFGMLNLITGLFINIMAIILTKQETARFTPEEKEFLVQWQQRRTLSMSIIDIAILMIALNFNQFGMYFYVFSPFIEFLLNYKQGSRIQDSLTKGQSLKKLIERKYRRIKI</sequence>
<comment type="catalytic activity">
    <reaction evidence="12">
        <text>K(+)(in) = K(+)(out)</text>
        <dbReference type="Rhea" id="RHEA:29463"/>
        <dbReference type="ChEBI" id="CHEBI:29103"/>
    </reaction>
</comment>
<keyword evidence="4" id="KW-0633">Potassium transport</keyword>
<evidence type="ECO:0000256" key="10">
    <source>
        <dbReference type="ARBA" id="ARBA00023136"/>
    </source>
</evidence>
<evidence type="ECO:0008006" key="16">
    <source>
        <dbReference type="Google" id="ProtNLM"/>
    </source>
</evidence>
<evidence type="ECO:0000256" key="11">
    <source>
        <dbReference type="ARBA" id="ARBA00023303"/>
    </source>
</evidence>
<dbReference type="GO" id="GO:0016020">
    <property type="term" value="C:membrane"/>
    <property type="evidence" value="ECO:0007669"/>
    <property type="project" value="UniProtKB-SubCell"/>
</dbReference>
<gene>
    <name evidence="14" type="ORF">HMPREF0446_00903</name>
</gene>
<feature type="transmembrane region" description="Helical" evidence="13">
    <location>
        <begin position="36"/>
        <end position="58"/>
    </location>
</feature>
<keyword evidence="8 13" id="KW-1133">Transmembrane helix</keyword>
<dbReference type="GO" id="GO:0015252">
    <property type="term" value="F:proton channel activity"/>
    <property type="evidence" value="ECO:0007669"/>
    <property type="project" value="InterPro"/>
</dbReference>
<dbReference type="Proteomes" id="UP000002939">
    <property type="component" value="Unassembled WGS sequence"/>
</dbReference>
<keyword evidence="9" id="KW-0406">Ion transport</keyword>
<feature type="transmembrane region" description="Helical" evidence="13">
    <location>
        <begin position="102"/>
        <end position="126"/>
    </location>
</feature>
<dbReference type="EMBL" id="ACRF02000016">
    <property type="protein sequence ID" value="EEW92915.1"/>
    <property type="molecule type" value="Genomic_DNA"/>
</dbReference>
<keyword evidence="6" id="KW-0631">Potassium channel</keyword>
<keyword evidence="5 13" id="KW-0812">Transmembrane</keyword>
<dbReference type="Pfam" id="PF06736">
    <property type="entry name" value="TMEM175"/>
    <property type="match status" value="1"/>
</dbReference>
<evidence type="ECO:0000256" key="4">
    <source>
        <dbReference type="ARBA" id="ARBA00022538"/>
    </source>
</evidence>
<name>D0BLQ0_9LACT</name>
<evidence type="ECO:0000256" key="7">
    <source>
        <dbReference type="ARBA" id="ARBA00022958"/>
    </source>
</evidence>
<comment type="subcellular location">
    <subcellularLocation>
        <location evidence="1">Membrane</location>
        <topology evidence="1">Multi-pass membrane protein</topology>
    </subcellularLocation>
</comment>
<evidence type="ECO:0000256" key="1">
    <source>
        <dbReference type="ARBA" id="ARBA00004141"/>
    </source>
</evidence>
<evidence type="ECO:0000256" key="8">
    <source>
        <dbReference type="ARBA" id="ARBA00022989"/>
    </source>
</evidence>
<dbReference type="OrthoDB" id="7626281at2"/>
<dbReference type="InterPro" id="IPR010617">
    <property type="entry name" value="TMEM175-like"/>
</dbReference>
<comment type="similarity">
    <text evidence="2">Belongs to the TMEM175 family.</text>
</comment>
<organism evidence="14 15">
    <name type="scientific">Granulicatella elegans ATCC 700633</name>
    <dbReference type="NCBI Taxonomy" id="626369"/>
    <lineage>
        <taxon>Bacteria</taxon>
        <taxon>Bacillati</taxon>
        <taxon>Bacillota</taxon>
        <taxon>Bacilli</taxon>
        <taxon>Lactobacillales</taxon>
        <taxon>Carnobacteriaceae</taxon>
        <taxon>Granulicatella</taxon>
    </lineage>
</organism>
<dbReference type="eggNOG" id="COG3548">
    <property type="taxonomic scope" value="Bacteria"/>
</dbReference>
<evidence type="ECO:0000256" key="2">
    <source>
        <dbReference type="ARBA" id="ARBA00006920"/>
    </source>
</evidence>
<protein>
    <recommendedName>
        <fullName evidence="16">Integral membrane protein</fullName>
    </recommendedName>
</protein>
<feature type="transmembrane region" description="Helical" evidence="13">
    <location>
        <begin position="70"/>
        <end position="90"/>
    </location>
</feature>
<dbReference type="HOGENOM" id="CLU_1276164_0_0_9"/>
<evidence type="ECO:0000256" key="12">
    <source>
        <dbReference type="ARBA" id="ARBA00034430"/>
    </source>
</evidence>
<reference evidence="14" key="1">
    <citation type="submission" date="2009-09" db="EMBL/GenBank/DDBJ databases">
        <authorList>
            <consortium name="The Broad Institute Genome Sequencing Platform"/>
            <person name="Ward D."/>
            <person name="Feldgarden M."/>
            <person name="Earl A."/>
            <person name="Young S.K."/>
            <person name="Zeng Q."/>
            <person name="Koehrsen M."/>
            <person name="Alvarado L."/>
            <person name="Berlin A."/>
            <person name="Bochicchio J."/>
            <person name="Borenstein D."/>
            <person name="Chapman S.B."/>
            <person name="Chen Z."/>
            <person name="Engels R."/>
            <person name="Freedman E."/>
            <person name="Gellesch M."/>
            <person name="Goldberg J."/>
            <person name="Griggs A."/>
            <person name="Gujja S."/>
            <person name="Heilman E."/>
            <person name="Heiman D."/>
            <person name="Hepburn T."/>
            <person name="Howarth C."/>
            <person name="Jen D."/>
            <person name="Larson L."/>
            <person name="Lewis B."/>
            <person name="Mehta T."/>
            <person name="Park D."/>
            <person name="Pearson M."/>
            <person name="Roberts A."/>
            <person name="Saif S."/>
            <person name="Shea T."/>
            <person name="Shenoy N."/>
            <person name="Sisk P."/>
            <person name="Stolte C."/>
            <person name="Sykes S."/>
            <person name="Thomson T."/>
            <person name="Walk T."/>
            <person name="White J."/>
            <person name="Yandava C."/>
            <person name="Sibley C.D."/>
            <person name="Field T.R."/>
            <person name="Grinwis M."/>
            <person name="Eshaghurshan C.S."/>
            <person name="Surette M.G."/>
            <person name="Haas B."/>
            <person name="Nusbaum C."/>
            <person name="Birren B."/>
        </authorList>
    </citation>
    <scope>NUCLEOTIDE SEQUENCE [LARGE SCALE GENOMIC DNA]</scope>
    <source>
        <strain evidence="14">ATCC 700633</strain>
    </source>
</reference>
<dbReference type="AlphaFoldDB" id="D0BLQ0"/>
<dbReference type="STRING" id="626369.HMPREF0446_00903"/>
<feature type="transmembrane region" description="Helical" evidence="13">
    <location>
        <begin position="12"/>
        <end position="30"/>
    </location>
</feature>